<evidence type="ECO:0000313" key="7">
    <source>
        <dbReference type="Proteomes" id="UP000371041"/>
    </source>
</evidence>
<feature type="DNA-binding region" description="H-T-H motif" evidence="4">
    <location>
        <begin position="44"/>
        <end position="63"/>
    </location>
</feature>
<evidence type="ECO:0000256" key="2">
    <source>
        <dbReference type="ARBA" id="ARBA00023125"/>
    </source>
</evidence>
<dbReference type="Gene3D" id="1.10.357.10">
    <property type="entry name" value="Tetracycline Repressor, domain 2"/>
    <property type="match status" value="1"/>
</dbReference>
<evidence type="ECO:0000256" key="1">
    <source>
        <dbReference type="ARBA" id="ARBA00023015"/>
    </source>
</evidence>
<dbReference type="PANTHER" id="PTHR30055">
    <property type="entry name" value="HTH-TYPE TRANSCRIPTIONAL REGULATOR RUTR"/>
    <property type="match status" value="1"/>
</dbReference>
<dbReference type="PANTHER" id="PTHR30055:SF158">
    <property type="entry name" value="POSSIBLE TRANSCRIPTIONAL REGULATORY PROTEIN (PROBABLY TETR-FAMILY)"/>
    <property type="match status" value="1"/>
</dbReference>
<keyword evidence="3" id="KW-0804">Transcription</keyword>
<keyword evidence="7" id="KW-1185">Reference proteome</keyword>
<dbReference type="PRINTS" id="PR00455">
    <property type="entry name" value="HTHTETR"/>
</dbReference>
<name>A0A5Q3QBW1_9PSEU</name>
<dbReference type="Pfam" id="PF21943">
    <property type="entry name" value="TetR_C_46"/>
    <property type="match status" value="1"/>
</dbReference>
<dbReference type="Pfam" id="PF00440">
    <property type="entry name" value="TetR_N"/>
    <property type="match status" value="1"/>
</dbReference>
<evidence type="ECO:0000256" key="4">
    <source>
        <dbReference type="PROSITE-ProRule" id="PRU00335"/>
    </source>
</evidence>
<dbReference type="EMBL" id="CP045929">
    <property type="protein sequence ID" value="QGK71853.1"/>
    <property type="molecule type" value="Genomic_DNA"/>
</dbReference>
<evidence type="ECO:0000256" key="3">
    <source>
        <dbReference type="ARBA" id="ARBA00023163"/>
    </source>
</evidence>
<dbReference type="GO" id="GO:0000976">
    <property type="term" value="F:transcription cis-regulatory region binding"/>
    <property type="evidence" value="ECO:0007669"/>
    <property type="project" value="TreeGrafter"/>
</dbReference>
<protein>
    <submittedName>
        <fullName evidence="6">TetR family transcriptional regulator</fullName>
    </submittedName>
</protein>
<dbReference type="GO" id="GO:0003700">
    <property type="term" value="F:DNA-binding transcription factor activity"/>
    <property type="evidence" value="ECO:0007669"/>
    <property type="project" value="TreeGrafter"/>
</dbReference>
<keyword evidence="1" id="KW-0805">Transcription regulation</keyword>
<dbReference type="InterPro" id="IPR001647">
    <property type="entry name" value="HTH_TetR"/>
</dbReference>
<dbReference type="KEGG" id="sace:GIY23_22185"/>
<dbReference type="GO" id="GO:0045892">
    <property type="term" value="P:negative regulation of DNA-templated transcription"/>
    <property type="evidence" value="ECO:0007669"/>
    <property type="project" value="UniProtKB-ARBA"/>
</dbReference>
<dbReference type="AlphaFoldDB" id="A0A5Q3QBW1"/>
<dbReference type="FunFam" id="1.10.10.60:FF:000141">
    <property type="entry name" value="TetR family transcriptional regulator"/>
    <property type="match status" value="1"/>
</dbReference>
<evidence type="ECO:0000259" key="5">
    <source>
        <dbReference type="PROSITE" id="PS50977"/>
    </source>
</evidence>
<dbReference type="PROSITE" id="PS50977">
    <property type="entry name" value="HTH_TETR_2"/>
    <property type="match status" value="1"/>
</dbReference>
<organism evidence="6 7">
    <name type="scientific">Allosaccharopolyspora coralli</name>
    <dbReference type="NCBI Taxonomy" id="2665642"/>
    <lineage>
        <taxon>Bacteria</taxon>
        <taxon>Bacillati</taxon>
        <taxon>Actinomycetota</taxon>
        <taxon>Actinomycetes</taxon>
        <taxon>Pseudonocardiales</taxon>
        <taxon>Pseudonocardiaceae</taxon>
        <taxon>Allosaccharopolyspora</taxon>
    </lineage>
</organism>
<gene>
    <name evidence="6" type="ORF">GIY23_22185</name>
</gene>
<dbReference type="SUPFAM" id="SSF46689">
    <property type="entry name" value="Homeodomain-like"/>
    <property type="match status" value="1"/>
</dbReference>
<feature type="domain" description="HTH tetR-type" evidence="5">
    <location>
        <begin position="21"/>
        <end position="81"/>
    </location>
</feature>
<dbReference type="RefSeq" id="WP_154078421.1">
    <property type="nucleotide sequence ID" value="NZ_CP045929.1"/>
</dbReference>
<reference evidence="7" key="1">
    <citation type="submission" date="2019-11" db="EMBL/GenBank/DDBJ databases">
        <title>The complete genome sequence of Saccharopolyspora sp. E2A.</title>
        <authorList>
            <person name="Zhang G."/>
        </authorList>
    </citation>
    <scope>NUCLEOTIDE SEQUENCE [LARGE SCALE GENOMIC DNA]</scope>
    <source>
        <strain evidence="7">E2A</strain>
    </source>
</reference>
<keyword evidence="2 4" id="KW-0238">DNA-binding</keyword>
<proteinExistence type="predicted"/>
<dbReference type="InterPro" id="IPR009057">
    <property type="entry name" value="Homeodomain-like_sf"/>
</dbReference>
<dbReference type="InterPro" id="IPR050109">
    <property type="entry name" value="HTH-type_TetR-like_transc_reg"/>
</dbReference>
<accession>A0A5Q3QBW1</accession>
<dbReference type="Proteomes" id="UP000371041">
    <property type="component" value="Chromosome"/>
</dbReference>
<evidence type="ECO:0000313" key="6">
    <source>
        <dbReference type="EMBL" id="QGK71853.1"/>
    </source>
</evidence>
<sequence length="222" mass="24903">MQPDQHSRPTGRTKSRRLPRAVRERQILDAAVEVFAERGFHPASMDEISETAGISKPMIYAYLGSKDELFLECLRREAARLIDAIGEAVDPELGPDEQLWRGLQQFFAYVNEHRTSWAVLHRQASSQGEPFSQELATFRSRAMGLISTLLARATVDSQTPMTSEQLEPFASALVGACESLIDWWIEHPEHTADGMAMRVMNLTWMGFGDLIAGRTWSPAEPS</sequence>
<dbReference type="InterPro" id="IPR054129">
    <property type="entry name" value="DesT_TetR_C"/>
</dbReference>